<dbReference type="Proteomes" id="UP000179266">
    <property type="component" value="Unassembled WGS sequence"/>
</dbReference>
<protein>
    <submittedName>
        <fullName evidence="1">Uncharacterized protein</fullName>
    </submittedName>
</protein>
<proteinExistence type="predicted"/>
<dbReference type="EMBL" id="MGDD01000250">
    <property type="protein sequence ID" value="OGL43899.1"/>
    <property type="molecule type" value="Genomic_DNA"/>
</dbReference>
<gene>
    <name evidence="1" type="ORF">A2161_13280</name>
</gene>
<evidence type="ECO:0000313" key="1">
    <source>
        <dbReference type="EMBL" id="OGL43899.1"/>
    </source>
</evidence>
<organism evidence="1 2">
    <name type="scientific">Candidatus Schekmanbacteria bacterium RBG_13_48_7</name>
    <dbReference type="NCBI Taxonomy" id="1817878"/>
    <lineage>
        <taxon>Bacteria</taxon>
        <taxon>Candidatus Schekmaniibacteriota</taxon>
    </lineage>
</organism>
<name>A0A1F7RQR5_9BACT</name>
<sequence length="289" mass="33491">MVIGLLELAQKNVPWSAYPVFRTVEGKRLSMDEFSNLANQKNVIYIEAEESEGTDYSNFNAPVLSLEQAHGAINYIKKMFTELVVDLNSEGTVIEMPENEKFKLSDEEKRFEGFLKFRPQNDDINKYLKSHDERLEDDLFSRLLLDNPDDFSGICEEAKIAEKDFSDLTWRVNYLVERDGVTPCDRRKFIYRGSVITLNLFHPEVKEFVHLSTLNPNLAAHWAMALCLAEKKILSHISPEAREDLLMYDAMTRVRRNQENSPEPADDAEFYVDFMDFMKNCINRPPQGN</sequence>
<reference evidence="1 2" key="1">
    <citation type="journal article" date="2016" name="Nat. Commun.">
        <title>Thousands of microbial genomes shed light on interconnected biogeochemical processes in an aquifer system.</title>
        <authorList>
            <person name="Anantharaman K."/>
            <person name="Brown C.T."/>
            <person name="Hug L.A."/>
            <person name="Sharon I."/>
            <person name="Castelle C.J."/>
            <person name="Probst A.J."/>
            <person name="Thomas B.C."/>
            <person name="Singh A."/>
            <person name="Wilkins M.J."/>
            <person name="Karaoz U."/>
            <person name="Brodie E.L."/>
            <person name="Williams K.H."/>
            <person name="Hubbard S.S."/>
            <person name="Banfield J.F."/>
        </authorList>
    </citation>
    <scope>NUCLEOTIDE SEQUENCE [LARGE SCALE GENOMIC DNA]</scope>
</reference>
<dbReference type="AlphaFoldDB" id="A0A1F7RQR5"/>
<evidence type="ECO:0000313" key="2">
    <source>
        <dbReference type="Proteomes" id="UP000179266"/>
    </source>
</evidence>
<comment type="caution">
    <text evidence="1">The sequence shown here is derived from an EMBL/GenBank/DDBJ whole genome shotgun (WGS) entry which is preliminary data.</text>
</comment>
<accession>A0A1F7RQR5</accession>